<protein>
    <submittedName>
        <fullName evidence="4">Ovule protein</fullName>
    </submittedName>
</protein>
<dbReference type="Proteomes" id="UP000267096">
    <property type="component" value="Unassembled WGS sequence"/>
</dbReference>
<reference evidence="4" key="1">
    <citation type="submission" date="2017-02" db="UniProtKB">
        <authorList>
            <consortium name="WormBaseParasite"/>
        </authorList>
    </citation>
    <scope>IDENTIFICATION</scope>
</reference>
<evidence type="ECO:0000313" key="2">
    <source>
        <dbReference type="EMBL" id="VDK34609.1"/>
    </source>
</evidence>
<dbReference type="EMBL" id="UYRR01025065">
    <property type="protein sequence ID" value="VDK34609.1"/>
    <property type="molecule type" value="Genomic_DNA"/>
</dbReference>
<dbReference type="AlphaFoldDB" id="A0A0M3JN35"/>
<accession>A0A0M3JN35</accession>
<evidence type="ECO:0000313" key="3">
    <source>
        <dbReference type="Proteomes" id="UP000267096"/>
    </source>
</evidence>
<feature type="compositionally biased region" description="Polar residues" evidence="1">
    <location>
        <begin position="57"/>
        <end position="78"/>
    </location>
</feature>
<reference evidence="2 3" key="2">
    <citation type="submission" date="2018-11" db="EMBL/GenBank/DDBJ databases">
        <authorList>
            <consortium name="Pathogen Informatics"/>
        </authorList>
    </citation>
    <scope>NUCLEOTIDE SEQUENCE [LARGE SCALE GENOMIC DNA]</scope>
</reference>
<evidence type="ECO:0000313" key="4">
    <source>
        <dbReference type="WBParaSite" id="ASIM_0000907501-mRNA-1"/>
    </source>
</evidence>
<sequence>MLQIKWCCSLSGLGNPSESVPKRSFPAARRTSFLCSSSTSSNSSSSPVSSRNDVYLSPTNPAHVESSTHTLNKQQLRTDANRLQRVPSSIFIQMY</sequence>
<keyword evidence="3" id="KW-1185">Reference proteome</keyword>
<feature type="region of interest" description="Disordered" evidence="1">
    <location>
        <begin position="35"/>
        <end position="79"/>
    </location>
</feature>
<evidence type="ECO:0000256" key="1">
    <source>
        <dbReference type="SAM" id="MobiDB-lite"/>
    </source>
</evidence>
<name>A0A0M3JN35_ANISI</name>
<dbReference type="WBParaSite" id="ASIM_0000907501-mRNA-1">
    <property type="protein sequence ID" value="ASIM_0000907501-mRNA-1"/>
    <property type="gene ID" value="ASIM_0000907501"/>
</dbReference>
<gene>
    <name evidence="2" type="ORF">ASIM_LOCUS8819</name>
</gene>
<proteinExistence type="predicted"/>
<feature type="compositionally biased region" description="Low complexity" evidence="1">
    <location>
        <begin position="35"/>
        <end position="50"/>
    </location>
</feature>
<organism evidence="4">
    <name type="scientific">Anisakis simplex</name>
    <name type="common">Herring worm</name>
    <dbReference type="NCBI Taxonomy" id="6269"/>
    <lineage>
        <taxon>Eukaryota</taxon>
        <taxon>Metazoa</taxon>
        <taxon>Ecdysozoa</taxon>
        <taxon>Nematoda</taxon>
        <taxon>Chromadorea</taxon>
        <taxon>Rhabditida</taxon>
        <taxon>Spirurina</taxon>
        <taxon>Ascaridomorpha</taxon>
        <taxon>Ascaridoidea</taxon>
        <taxon>Anisakidae</taxon>
        <taxon>Anisakis</taxon>
        <taxon>Anisakis simplex complex</taxon>
    </lineage>
</organism>